<dbReference type="CDD" id="cd05239">
    <property type="entry name" value="GDP_FS_SDR_e"/>
    <property type="match status" value="1"/>
</dbReference>
<evidence type="ECO:0000313" key="11">
    <source>
        <dbReference type="RefSeq" id="XP_029116698.1"/>
    </source>
</evidence>
<comment type="catalytic activity">
    <reaction evidence="8">
        <text>GDP-beta-L-fucose + NADP(+) = GDP-4-dehydro-alpha-D-rhamnose + NADPH + H(+)</text>
        <dbReference type="Rhea" id="RHEA:18885"/>
        <dbReference type="ChEBI" id="CHEBI:15378"/>
        <dbReference type="ChEBI" id="CHEBI:57273"/>
        <dbReference type="ChEBI" id="CHEBI:57783"/>
        <dbReference type="ChEBI" id="CHEBI:57964"/>
        <dbReference type="ChEBI" id="CHEBI:58349"/>
        <dbReference type="EC" id="1.1.1.271"/>
    </reaction>
</comment>
<proteinExistence type="inferred from homology"/>
<dbReference type="Gene3D" id="3.90.25.10">
    <property type="entry name" value="UDP-galactose 4-epimerase, domain 1"/>
    <property type="match status" value="1"/>
</dbReference>
<keyword evidence="4" id="KW-0521">NADP</keyword>
<keyword evidence="6" id="KW-0413">Isomerase</keyword>
<evidence type="ECO:0000313" key="10">
    <source>
        <dbReference type="Proteomes" id="UP000504607"/>
    </source>
</evidence>
<dbReference type="KEGG" id="egu:105031980"/>
<keyword evidence="7" id="KW-0511">Multifunctional enzyme</keyword>
<reference evidence="11" key="1">
    <citation type="submission" date="2025-08" db="UniProtKB">
        <authorList>
            <consortium name="RefSeq"/>
        </authorList>
    </citation>
    <scope>IDENTIFICATION</scope>
</reference>
<sequence>MAVCVPEEMAETAVSVPNGMSETNGMSDTDGTSDAEPIIETTTVGSFLSDKTAKVFIAGHRGLVGSAIHRKLVSLGFTNLLLRTHAELDLTRQSAVESFFAAEKPRYVILAAAKVGGIHANSTFPADFIFVNLQIQTNVVDAALRCGSVRKLLFVAPSCIYPKLAPQPIPESALLSGPLEPTNEWYAVAKIAGIKMGQAYRLQHGLDAISAMSTSLYGPFDNFRPENSHVLPALMRRFHEAKISGAKEVVVWGTGSPLREFLHVDDLADAVVFLMDRYSDLEHVNVGSGKEVSIKELAEMVKEVVGFQGELVWDATKPDGTPRKLMDSSRLAGMGWEAKISLKDGIVDAYKWYVENVAKQQQ</sequence>
<dbReference type="Proteomes" id="UP000504607">
    <property type="component" value="Unplaced"/>
</dbReference>
<dbReference type="FunFam" id="3.40.50.720:FF:000101">
    <property type="entry name" value="GDP-L-fucose synthase"/>
    <property type="match status" value="1"/>
</dbReference>
<organism evidence="10 11">
    <name type="scientific">Elaeis guineensis var. tenera</name>
    <name type="common">Oil palm</name>
    <dbReference type="NCBI Taxonomy" id="51953"/>
    <lineage>
        <taxon>Eukaryota</taxon>
        <taxon>Viridiplantae</taxon>
        <taxon>Streptophyta</taxon>
        <taxon>Embryophyta</taxon>
        <taxon>Tracheophyta</taxon>
        <taxon>Spermatophyta</taxon>
        <taxon>Magnoliopsida</taxon>
        <taxon>Liliopsida</taxon>
        <taxon>Arecaceae</taxon>
        <taxon>Arecoideae</taxon>
        <taxon>Cocoseae</taxon>
        <taxon>Elaeidinae</taxon>
        <taxon>Elaeis</taxon>
    </lineage>
</organism>
<dbReference type="HAMAP" id="MF_00956">
    <property type="entry name" value="GDP_fucose_synth"/>
    <property type="match status" value="1"/>
</dbReference>
<dbReference type="Gene3D" id="3.40.50.720">
    <property type="entry name" value="NAD(P)-binding Rossmann-like Domain"/>
    <property type="match status" value="1"/>
</dbReference>
<dbReference type="InterPro" id="IPR028614">
    <property type="entry name" value="GDP_fucose/colitose_synth"/>
</dbReference>
<evidence type="ECO:0000256" key="7">
    <source>
        <dbReference type="ARBA" id="ARBA00023268"/>
    </source>
</evidence>
<dbReference type="PANTHER" id="PTHR43238">
    <property type="entry name" value="GDP-L-FUCOSE SYNTHASE"/>
    <property type="match status" value="1"/>
</dbReference>
<name>A0A8N4ICJ8_ELAGV</name>
<dbReference type="OrthoDB" id="202470at2759"/>
<evidence type="ECO:0000256" key="3">
    <source>
        <dbReference type="ARBA" id="ARBA00012371"/>
    </source>
</evidence>
<dbReference type="GO" id="GO:0016853">
    <property type="term" value="F:isomerase activity"/>
    <property type="evidence" value="ECO:0007669"/>
    <property type="project" value="UniProtKB-KW"/>
</dbReference>
<protein>
    <recommendedName>
        <fullName evidence="3">GDP-L-fucose synthase</fullName>
        <ecNumber evidence="3">1.1.1.271</ecNumber>
    </recommendedName>
</protein>
<evidence type="ECO:0000256" key="5">
    <source>
        <dbReference type="ARBA" id="ARBA00023002"/>
    </source>
</evidence>
<evidence type="ECO:0000256" key="6">
    <source>
        <dbReference type="ARBA" id="ARBA00023235"/>
    </source>
</evidence>
<dbReference type="GO" id="GO:0042351">
    <property type="term" value="P:'de novo' GDP-L-fucose biosynthetic process"/>
    <property type="evidence" value="ECO:0007669"/>
    <property type="project" value="UniProtKB-UniPathway"/>
</dbReference>
<dbReference type="SUPFAM" id="SSF51735">
    <property type="entry name" value="NAD(P)-binding Rossmann-fold domains"/>
    <property type="match status" value="1"/>
</dbReference>
<dbReference type="UniPathway" id="UPA00128">
    <property type="reaction ID" value="UER00191"/>
</dbReference>
<dbReference type="InterPro" id="IPR001509">
    <property type="entry name" value="Epimerase_deHydtase"/>
</dbReference>
<evidence type="ECO:0000256" key="1">
    <source>
        <dbReference type="ARBA" id="ARBA00004883"/>
    </source>
</evidence>
<dbReference type="GO" id="GO:0050577">
    <property type="term" value="F:GDP-L-fucose synthase activity"/>
    <property type="evidence" value="ECO:0007669"/>
    <property type="project" value="UniProtKB-EC"/>
</dbReference>
<dbReference type="RefSeq" id="XP_029116698.1">
    <property type="nucleotide sequence ID" value="XM_029260865.1"/>
</dbReference>
<evidence type="ECO:0000256" key="4">
    <source>
        <dbReference type="ARBA" id="ARBA00022857"/>
    </source>
</evidence>
<dbReference type="EC" id="1.1.1.271" evidence="3"/>
<evidence type="ECO:0000259" key="9">
    <source>
        <dbReference type="Pfam" id="PF01370"/>
    </source>
</evidence>
<dbReference type="Pfam" id="PF01370">
    <property type="entry name" value="Epimerase"/>
    <property type="match status" value="1"/>
</dbReference>
<dbReference type="GeneID" id="105031980"/>
<keyword evidence="10" id="KW-1185">Reference proteome</keyword>
<evidence type="ECO:0000256" key="8">
    <source>
        <dbReference type="ARBA" id="ARBA00051935"/>
    </source>
</evidence>
<dbReference type="PANTHER" id="PTHR43238:SF1">
    <property type="entry name" value="GDP-L-FUCOSE SYNTHASE"/>
    <property type="match status" value="1"/>
</dbReference>
<keyword evidence="5" id="KW-0560">Oxidoreductase</keyword>
<gene>
    <name evidence="11" type="primary">LOC105031980</name>
</gene>
<accession>A0A8N4ICJ8</accession>
<feature type="domain" description="NAD-dependent epimerase/dehydratase" evidence="9">
    <location>
        <begin position="55"/>
        <end position="287"/>
    </location>
</feature>
<dbReference type="AlphaFoldDB" id="A0A8N4ICJ8"/>
<dbReference type="InterPro" id="IPR036291">
    <property type="entry name" value="NAD(P)-bd_dom_sf"/>
</dbReference>
<evidence type="ECO:0000256" key="2">
    <source>
        <dbReference type="ARBA" id="ARBA00005959"/>
    </source>
</evidence>
<comment type="similarity">
    <text evidence="2">Belongs to the NAD(P)-dependent epimerase/dehydratase family. Fucose synthase subfamily.</text>
</comment>
<comment type="pathway">
    <text evidence="1">Nucleotide-sugar biosynthesis; GDP-L-fucose biosynthesis via de novo pathway; GDP-L-fucose from GDP-alpha-D-mannose: step 2/2.</text>
</comment>